<proteinExistence type="predicted"/>
<evidence type="ECO:0000313" key="1">
    <source>
        <dbReference type="EMBL" id="KAH7070284.1"/>
    </source>
</evidence>
<protein>
    <submittedName>
        <fullName evidence="1">Uncharacterized protein</fullName>
    </submittedName>
</protein>
<dbReference type="EMBL" id="JAGMVJ010000027">
    <property type="protein sequence ID" value="KAH7070284.1"/>
    <property type="molecule type" value="Genomic_DNA"/>
</dbReference>
<gene>
    <name evidence="1" type="ORF">FB567DRAFT_584670</name>
</gene>
<name>A0A8K0VT20_9PLEO</name>
<keyword evidence="2" id="KW-1185">Reference proteome</keyword>
<dbReference type="OrthoDB" id="10550687at2759"/>
<reference evidence="1" key="1">
    <citation type="journal article" date="2021" name="Nat. Commun.">
        <title>Genetic determinants of endophytism in the Arabidopsis root mycobiome.</title>
        <authorList>
            <person name="Mesny F."/>
            <person name="Miyauchi S."/>
            <person name="Thiergart T."/>
            <person name="Pickel B."/>
            <person name="Atanasova L."/>
            <person name="Karlsson M."/>
            <person name="Huettel B."/>
            <person name="Barry K.W."/>
            <person name="Haridas S."/>
            <person name="Chen C."/>
            <person name="Bauer D."/>
            <person name="Andreopoulos W."/>
            <person name="Pangilinan J."/>
            <person name="LaButti K."/>
            <person name="Riley R."/>
            <person name="Lipzen A."/>
            <person name="Clum A."/>
            <person name="Drula E."/>
            <person name="Henrissat B."/>
            <person name="Kohler A."/>
            <person name="Grigoriev I.V."/>
            <person name="Martin F.M."/>
            <person name="Hacquard S."/>
        </authorList>
    </citation>
    <scope>NUCLEOTIDE SEQUENCE</scope>
    <source>
        <strain evidence="1">MPI-SDFR-AT-0120</strain>
    </source>
</reference>
<comment type="caution">
    <text evidence="1">The sequence shown here is derived from an EMBL/GenBank/DDBJ whole genome shotgun (WGS) entry which is preliminary data.</text>
</comment>
<dbReference type="AlphaFoldDB" id="A0A8K0VT20"/>
<dbReference type="Proteomes" id="UP000813461">
    <property type="component" value="Unassembled WGS sequence"/>
</dbReference>
<sequence length="202" mass="23307">MPTAPLLPHLRTRIYTSTQTHLHNLAFFFLRKDKYKSCLYTLRIAHYLHTRFQQFPPSSPPPSSTHAHAQQYDTVYDTAYFHTLDLLALKHLLYSNSTTAYDLFLISLRGKEKHLHKGEWELVRSRIRIARAVAGMEMWDEAIGWYQDVLEEVDAGRVKEGEGVDEQEARRVEMDREIEGVREELEGCLEMVGKGGMGEGVV</sequence>
<evidence type="ECO:0000313" key="2">
    <source>
        <dbReference type="Proteomes" id="UP000813461"/>
    </source>
</evidence>
<organism evidence="1 2">
    <name type="scientific">Paraphoma chrysanthemicola</name>
    <dbReference type="NCBI Taxonomy" id="798071"/>
    <lineage>
        <taxon>Eukaryota</taxon>
        <taxon>Fungi</taxon>
        <taxon>Dikarya</taxon>
        <taxon>Ascomycota</taxon>
        <taxon>Pezizomycotina</taxon>
        <taxon>Dothideomycetes</taxon>
        <taxon>Pleosporomycetidae</taxon>
        <taxon>Pleosporales</taxon>
        <taxon>Pleosporineae</taxon>
        <taxon>Phaeosphaeriaceae</taxon>
        <taxon>Paraphoma</taxon>
    </lineage>
</organism>
<accession>A0A8K0VT20</accession>